<organism evidence="2">
    <name type="scientific">Myoviridae sp. ctGrV43</name>
    <dbReference type="NCBI Taxonomy" id="2825075"/>
    <lineage>
        <taxon>Viruses</taxon>
        <taxon>Duplodnaviria</taxon>
        <taxon>Heunggongvirae</taxon>
        <taxon>Uroviricota</taxon>
        <taxon>Caudoviricetes</taxon>
    </lineage>
</organism>
<keyword evidence="1" id="KW-1133">Transmembrane helix</keyword>
<proteinExistence type="predicted"/>
<reference evidence="2" key="1">
    <citation type="journal article" date="2021" name="Proc. Natl. Acad. Sci. U.S.A.">
        <title>A Catalog of Tens of Thousands of Viruses from Human Metagenomes Reveals Hidden Associations with Chronic Diseases.</title>
        <authorList>
            <person name="Tisza M.J."/>
            <person name="Buck C.B."/>
        </authorList>
    </citation>
    <scope>NUCLEOTIDE SEQUENCE</scope>
    <source>
        <strain evidence="2">CtGrV43</strain>
    </source>
</reference>
<evidence type="ECO:0000313" key="2">
    <source>
        <dbReference type="EMBL" id="DAF93047.1"/>
    </source>
</evidence>
<feature type="transmembrane region" description="Helical" evidence="1">
    <location>
        <begin position="13"/>
        <end position="30"/>
    </location>
</feature>
<name>A0A8S5UEX5_9CAUD</name>
<protein>
    <submittedName>
        <fullName evidence="2">Uncharacterized protein</fullName>
    </submittedName>
</protein>
<dbReference type="EMBL" id="BK016079">
    <property type="protein sequence ID" value="DAF93047.1"/>
    <property type="molecule type" value="Genomic_DNA"/>
</dbReference>
<keyword evidence="1" id="KW-0472">Membrane</keyword>
<accession>A0A8S5UEX5</accession>
<keyword evidence="1" id="KW-0812">Transmembrane</keyword>
<evidence type="ECO:0000256" key="1">
    <source>
        <dbReference type="SAM" id="Phobius"/>
    </source>
</evidence>
<sequence>MCPDQCRNSFNPILFWGAIISFTTIVISICR</sequence>